<dbReference type="InterPro" id="IPR011854">
    <property type="entry name" value="HypE"/>
</dbReference>
<evidence type="ECO:0000259" key="2">
    <source>
        <dbReference type="Pfam" id="PF00586"/>
    </source>
</evidence>
<proteinExistence type="inferred from homology"/>
<feature type="domain" description="PurM-like C-terminal" evidence="3">
    <location>
        <begin position="195"/>
        <end position="350"/>
    </location>
</feature>
<dbReference type="PANTHER" id="PTHR30303">
    <property type="entry name" value="HYDROGENASE ISOENZYMES FORMATION PROTEIN HYPE"/>
    <property type="match status" value="1"/>
</dbReference>
<organism evidence="4 5">
    <name type="scientific">Candidatus Anaerobutyricum stercoripullorum</name>
    <dbReference type="NCBI Taxonomy" id="2838456"/>
    <lineage>
        <taxon>Bacteria</taxon>
        <taxon>Bacillati</taxon>
        <taxon>Bacillota</taxon>
        <taxon>Clostridia</taxon>
        <taxon>Lachnospirales</taxon>
        <taxon>Lachnospiraceae</taxon>
        <taxon>Anaerobutyricum</taxon>
    </lineage>
</organism>
<dbReference type="Pfam" id="PF00586">
    <property type="entry name" value="AIRS"/>
    <property type="match status" value="1"/>
</dbReference>
<dbReference type="InterPro" id="IPR036921">
    <property type="entry name" value="PurM-like_N_sf"/>
</dbReference>
<evidence type="ECO:0000256" key="1">
    <source>
        <dbReference type="ARBA" id="ARBA00006243"/>
    </source>
</evidence>
<dbReference type="Pfam" id="PF02769">
    <property type="entry name" value="AIRS_C"/>
    <property type="match status" value="1"/>
</dbReference>
<dbReference type="SUPFAM" id="SSF55326">
    <property type="entry name" value="PurM N-terminal domain-like"/>
    <property type="match status" value="1"/>
</dbReference>
<dbReference type="Gene3D" id="3.90.650.10">
    <property type="entry name" value="PurM-like C-terminal domain"/>
    <property type="match status" value="1"/>
</dbReference>
<reference evidence="4" key="2">
    <citation type="submission" date="2021-04" db="EMBL/GenBank/DDBJ databases">
        <authorList>
            <person name="Gilroy R."/>
        </authorList>
    </citation>
    <scope>NUCLEOTIDE SEQUENCE</scope>
    <source>
        <strain evidence="4">ChiSxjej3B15-1167</strain>
    </source>
</reference>
<comment type="similarity">
    <text evidence="1">Belongs to the HypE family.</text>
</comment>
<dbReference type="InterPro" id="IPR016188">
    <property type="entry name" value="PurM-like_N"/>
</dbReference>
<dbReference type="GO" id="GO:0051604">
    <property type="term" value="P:protein maturation"/>
    <property type="evidence" value="ECO:0007669"/>
    <property type="project" value="TreeGrafter"/>
</dbReference>
<reference evidence="4" key="1">
    <citation type="journal article" date="2021" name="PeerJ">
        <title>Extensive microbial diversity within the chicken gut microbiome revealed by metagenomics and culture.</title>
        <authorList>
            <person name="Gilroy R."/>
            <person name="Ravi A."/>
            <person name="Getino M."/>
            <person name="Pursley I."/>
            <person name="Horton D.L."/>
            <person name="Alikhan N.F."/>
            <person name="Baker D."/>
            <person name="Gharbi K."/>
            <person name="Hall N."/>
            <person name="Watson M."/>
            <person name="Adriaenssens E.M."/>
            <person name="Foster-Nyarko E."/>
            <person name="Jarju S."/>
            <person name="Secka A."/>
            <person name="Antonio M."/>
            <person name="Oren A."/>
            <person name="Chaudhuri R.R."/>
            <person name="La Ragione R."/>
            <person name="Hildebrand F."/>
            <person name="Pallen M.J."/>
        </authorList>
    </citation>
    <scope>NUCLEOTIDE SEQUENCE</scope>
    <source>
        <strain evidence="4">ChiSxjej3B15-1167</strain>
    </source>
</reference>
<protein>
    <submittedName>
        <fullName evidence="4">Hydrogenase maturation factor</fullName>
    </submittedName>
</protein>
<dbReference type="AlphaFoldDB" id="A0A9D1X4U4"/>
<dbReference type="Gene3D" id="3.30.1330.10">
    <property type="entry name" value="PurM-like, N-terminal domain"/>
    <property type="match status" value="1"/>
</dbReference>
<dbReference type="SUPFAM" id="SSF56042">
    <property type="entry name" value="PurM C-terminal domain-like"/>
    <property type="match status" value="1"/>
</dbReference>
<feature type="domain" description="PurM-like N-terminal" evidence="2">
    <location>
        <begin position="87"/>
        <end position="166"/>
    </location>
</feature>
<evidence type="ECO:0000313" key="4">
    <source>
        <dbReference type="EMBL" id="HIX72799.1"/>
    </source>
</evidence>
<gene>
    <name evidence="4" type="ORF">H9849_07220</name>
</gene>
<dbReference type="InterPro" id="IPR036676">
    <property type="entry name" value="PurM-like_C_sf"/>
</dbReference>
<evidence type="ECO:0000259" key="3">
    <source>
        <dbReference type="Pfam" id="PF02769"/>
    </source>
</evidence>
<name>A0A9D1X4U4_9FIRM</name>
<dbReference type="InterPro" id="IPR010918">
    <property type="entry name" value="PurM-like_C_dom"/>
</dbReference>
<dbReference type="Proteomes" id="UP000886805">
    <property type="component" value="Unassembled WGS sequence"/>
</dbReference>
<evidence type="ECO:0000313" key="5">
    <source>
        <dbReference type="Proteomes" id="UP000886805"/>
    </source>
</evidence>
<accession>A0A9D1X4U4</accession>
<dbReference type="EMBL" id="DXEQ01000216">
    <property type="protein sequence ID" value="HIX72799.1"/>
    <property type="molecule type" value="Genomic_DNA"/>
</dbReference>
<sequence>MRFGKVKESILKRSVLRQLHRHTPFGSPQYGEDAGLFPADDSQLLRANVLAEPVSSGEDRKRDSLCPGKSGSGDRIAVSVNPVEGWTLAARRTVYTAVNSLAAAGAVPAGISLSILMPKETEEPALKKLMREIDALCGEEGICCLSGHTAVSPYVTDLVISVTALGYQNVKGGKASATRETDRVDSGGKQPLALRPGMDIIVAGTVGREGAAILAHRREKELLTRYPAFFVEEAKSLFDDGSMAAAAAAARQAGTAYIHDVREGGIFAALWELAAAGKVGIDTELKRIPIRQHTIEVCEFFRLNPYMLRSGGTLLLACDNGERVTAALAGAGILAAVIGRTTDNNDKIIRYDDEIRYLEPPKEDELYHII</sequence>
<comment type="caution">
    <text evidence="4">The sequence shown here is derived from an EMBL/GenBank/DDBJ whole genome shotgun (WGS) entry which is preliminary data.</text>
</comment>
<dbReference type="PANTHER" id="PTHR30303:SF4">
    <property type="entry name" value="HYDROGENASE EXPRESSION_FORMATION PROTEIN HYPE"/>
    <property type="match status" value="1"/>
</dbReference>